<reference evidence="3 4" key="1">
    <citation type="submission" date="2019-06" db="EMBL/GenBank/DDBJ databases">
        <title>Genome sequence of Litorilinea aerophila BAA-2444.</title>
        <authorList>
            <person name="Maclea K.S."/>
            <person name="Maurais E.G."/>
            <person name="Iannazzi L.C."/>
        </authorList>
    </citation>
    <scope>NUCLEOTIDE SEQUENCE [LARGE SCALE GENOMIC DNA]</scope>
    <source>
        <strain evidence="3 4">ATCC BAA-2444</strain>
    </source>
</reference>
<feature type="transmembrane region" description="Helical" evidence="2">
    <location>
        <begin position="111"/>
        <end position="131"/>
    </location>
</feature>
<organism evidence="3 4">
    <name type="scientific">Litorilinea aerophila</name>
    <dbReference type="NCBI Taxonomy" id="1204385"/>
    <lineage>
        <taxon>Bacteria</taxon>
        <taxon>Bacillati</taxon>
        <taxon>Chloroflexota</taxon>
        <taxon>Caldilineae</taxon>
        <taxon>Caldilineales</taxon>
        <taxon>Caldilineaceae</taxon>
        <taxon>Litorilinea</taxon>
    </lineage>
</organism>
<gene>
    <name evidence="3" type="ORF">FKZ61_08875</name>
</gene>
<proteinExistence type="predicted"/>
<dbReference type="AlphaFoldDB" id="A0A540VJ92"/>
<feature type="transmembrane region" description="Helical" evidence="2">
    <location>
        <begin position="345"/>
        <end position="367"/>
    </location>
</feature>
<feature type="transmembrane region" description="Helical" evidence="2">
    <location>
        <begin position="399"/>
        <end position="418"/>
    </location>
</feature>
<keyword evidence="2" id="KW-0472">Membrane</keyword>
<feature type="transmembrane region" description="Helical" evidence="2">
    <location>
        <begin position="213"/>
        <end position="233"/>
    </location>
</feature>
<name>A0A540VJ92_9CHLR</name>
<feature type="region of interest" description="Disordered" evidence="1">
    <location>
        <begin position="374"/>
        <end position="393"/>
    </location>
</feature>
<keyword evidence="2" id="KW-1133">Transmembrane helix</keyword>
<accession>A0A540VJ92</accession>
<dbReference type="Pfam" id="PF11028">
    <property type="entry name" value="TMEM260-like"/>
    <property type="match status" value="1"/>
</dbReference>
<feature type="transmembrane region" description="Helical" evidence="2">
    <location>
        <begin position="292"/>
        <end position="314"/>
    </location>
</feature>
<keyword evidence="4" id="KW-1185">Reference proteome</keyword>
<dbReference type="EMBL" id="VIGC01000009">
    <property type="protein sequence ID" value="TQE96183.1"/>
    <property type="molecule type" value="Genomic_DNA"/>
</dbReference>
<sequence>MVKLLPTARTDRQIVLLLMAATLALYVRMAAPDMLPGDSGEFQFAAWRLGLAHPTGYPLYLLLGSAWQHLLAVLGLNPAAALNLFSGVVGALAVGQLYRLMYYWLDGPAALRRATALFVAAYFAVNPTFWSQNLIAEVYTLHALFVLLILLAVPGLEAIPPARKRKRPIITTPRLVGLAGLVGLSLTHHAMTLLWIPPLLLALWLLDGRWWRSWGLLAAVGAGLAPLVLYLYIPLRSGPTASPWYHQRLDGSVLSLYRGDWASFLDFVTGRSISVGFKGAAEALAGLGDAAFLWRLHFGWPGLVLMALGLLALARSGRRPLLALTVTYALLQQLFNLFYNIGDILVYYIPLYLVATLWIGFGVHSLAAGHWLPGARPSEPQDPPQAQDSAGAGGRPSPGFLFGLLAIGLACLLPLQQWRAYAGILDQSQMRSTRQQWEQILAAQPPANAILVSNDRNEIVPLFYLQAVEGRAQGMTGLFPLIMPDPRFADIGATLDTALAEGGERPVYLIKAMPGLAVKYELMPGPGPLVQVIGPVTAEPARPVMRELGPLTLLGYTWTEQGDQVTIRLFWRVDQRLPGDFTTTVQLLDDRGDKLAQHDAPPGDVYYPTSLWKPGEVLTEAHALPLDAARQARSLLVGLYRQPDLAQLAPPLELPLAP</sequence>
<dbReference type="PANTHER" id="PTHR16214:SF3">
    <property type="entry name" value="TRANSMEMBRANE PROTEIN 260"/>
    <property type="match status" value="1"/>
</dbReference>
<dbReference type="InterPro" id="IPR021280">
    <property type="entry name" value="TMEM260-like"/>
</dbReference>
<dbReference type="PANTHER" id="PTHR16214">
    <property type="entry name" value="TRANSMEMBRANE PROTEIN 260"/>
    <property type="match status" value="1"/>
</dbReference>
<feature type="transmembrane region" description="Helical" evidence="2">
    <location>
        <begin position="138"/>
        <end position="156"/>
    </location>
</feature>
<keyword evidence="2" id="KW-0812">Transmembrane</keyword>
<comment type="caution">
    <text evidence="3">The sequence shown here is derived from an EMBL/GenBank/DDBJ whole genome shotgun (WGS) entry which is preliminary data.</text>
</comment>
<dbReference type="RefSeq" id="WP_141609736.1">
    <property type="nucleotide sequence ID" value="NZ_VIGC02000009.1"/>
</dbReference>
<feature type="transmembrane region" description="Helical" evidence="2">
    <location>
        <begin position="176"/>
        <end position="206"/>
    </location>
</feature>
<evidence type="ECO:0000256" key="1">
    <source>
        <dbReference type="SAM" id="MobiDB-lite"/>
    </source>
</evidence>
<feature type="transmembrane region" description="Helical" evidence="2">
    <location>
        <begin position="321"/>
        <end position="339"/>
    </location>
</feature>
<dbReference type="OrthoDB" id="9807602at2"/>
<protein>
    <submittedName>
        <fullName evidence="3">DUF2723 domain-containing protein</fullName>
    </submittedName>
</protein>
<evidence type="ECO:0000313" key="3">
    <source>
        <dbReference type="EMBL" id="TQE96183.1"/>
    </source>
</evidence>
<dbReference type="InParanoid" id="A0A540VJ92"/>
<evidence type="ECO:0000313" key="4">
    <source>
        <dbReference type="Proteomes" id="UP000317371"/>
    </source>
</evidence>
<evidence type="ECO:0000256" key="2">
    <source>
        <dbReference type="SAM" id="Phobius"/>
    </source>
</evidence>
<dbReference type="Proteomes" id="UP000317371">
    <property type="component" value="Unassembled WGS sequence"/>
</dbReference>
<dbReference type="InterPro" id="IPR052724">
    <property type="entry name" value="GT117_domain-containing"/>
</dbReference>